<protein>
    <submittedName>
        <fullName evidence="1">Uncharacterized protein</fullName>
    </submittedName>
</protein>
<evidence type="ECO:0000313" key="2">
    <source>
        <dbReference type="Proteomes" id="UP001140979"/>
    </source>
</evidence>
<reference evidence="1" key="1">
    <citation type="submission" date="2022-02" db="EMBL/GenBank/DDBJ databases">
        <title>Emergence and expansion in Europe of a Vibrio aestuarianus clonal complex pathogenic for oysters.</title>
        <authorList>
            <person name="Mesnil A."/>
            <person name="Travers M.-A."/>
        </authorList>
    </citation>
    <scope>NUCLEOTIDE SEQUENCE</scope>
    <source>
        <strain evidence="1">19_064_11T1</strain>
    </source>
</reference>
<dbReference type="AlphaFoldDB" id="A0A9X4EZT4"/>
<evidence type="ECO:0000313" key="1">
    <source>
        <dbReference type="EMBL" id="MDE1243288.1"/>
    </source>
</evidence>
<comment type="caution">
    <text evidence="1">The sequence shown here is derived from an EMBL/GenBank/DDBJ whole genome shotgun (WGS) entry which is preliminary data.</text>
</comment>
<accession>A0A9X4EZT4</accession>
<dbReference type="RefSeq" id="WP_274683562.1">
    <property type="nucleotide sequence ID" value="NZ_JAKNBA010000027.1"/>
</dbReference>
<proteinExistence type="predicted"/>
<dbReference type="EMBL" id="JAKNBA010000027">
    <property type="protein sequence ID" value="MDE1243288.1"/>
    <property type="molecule type" value="Genomic_DNA"/>
</dbReference>
<dbReference type="InterPro" id="IPR011990">
    <property type="entry name" value="TPR-like_helical_dom_sf"/>
</dbReference>
<dbReference type="SUPFAM" id="SSF81901">
    <property type="entry name" value="HCP-like"/>
    <property type="match status" value="1"/>
</dbReference>
<dbReference type="Proteomes" id="UP001140979">
    <property type="component" value="Unassembled WGS sequence"/>
</dbReference>
<name>A0A9X4EZT4_9VIBR</name>
<gene>
    <name evidence="1" type="ORF">L9W94_14230</name>
</gene>
<organism evidence="1 2">
    <name type="scientific">Vibrio aestuarianus</name>
    <dbReference type="NCBI Taxonomy" id="28171"/>
    <lineage>
        <taxon>Bacteria</taxon>
        <taxon>Pseudomonadati</taxon>
        <taxon>Pseudomonadota</taxon>
        <taxon>Gammaproteobacteria</taxon>
        <taxon>Vibrionales</taxon>
        <taxon>Vibrionaceae</taxon>
        <taxon>Vibrio</taxon>
    </lineage>
</organism>
<dbReference type="Gene3D" id="1.25.40.10">
    <property type="entry name" value="Tetratricopeptide repeat domain"/>
    <property type="match status" value="1"/>
</dbReference>
<sequence>MEELSKKSRKNKKQAFLIEASIYFYGEHFNQNYDKAIEIIESSQFFSESEPEQLIILGQSYYFKYILSDMTSSSFYFKAKKYLRKSYELDSGYATRELAFLLIRSESLDDLEIAGDIFEIFANEGKEEDIRNYKAYLRAIEN</sequence>